<name>D7MDP4_ARALL</name>
<dbReference type="Proteomes" id="UP000008694">
    <property type="component" value="Unassembled WGS sequence"/>
</dbReference>
<sequence length="56" mass="6322">MSFSTTTTKSLLNDSSPTIPVVCFTFANYGRPITRRNISAVRYASLRRNQNFAFSD</sequence>
<gene>
    <name evidence="1" type="ORF">ARALYDRAFT_913725</name>
</gene>
<dbReference type="Gramene" id="scaffold_701467.1">
    <property type="protein sequence ID" value="scaffold_701467.1"/>
    <property type="gene ID" value="scaffold_701467.1"/>
</dbReference>
<dbReference type="EMBL" id="GL348719">
    <property type="protein sequence ID" value="EFH45785.1"/>
    <property type="molecule type" value="Genomic_DNA"/>
</dbReference>
<evidence type="ECO:0000313" key="1">
    <source>
        <dbReference type="EMBL" id="EFH45785.1"/>
    </source>
</evidence>
<accession>D7MDP4</accession>
<keyword evidence="2" id="KW-1185">Reference proteome</keyword>
<reference evidence="2" key="1">
    <citation type="journal article" date="2011" name="Nat. Genet.">
        <title>The Arabidopsis lyrata genome sequence and the basis of rapid genome size change.</title>
        <authorList>
            <person name="Hu T.T."/>
            <person name="Pattyn P."/>
            <person name="Bakker E.G."/>
            <person name="Cao J."/>
            <person name="Cheng J.-F."/>
            <person name="Clark R.M."/>
            <person name="Fahlgren N."/>
            <person name="Fawcett J.A."/>
            <person name="Grimwood J."/>
            <person name="Gundlach H."/>
            <person name="Haberer G."/>
            <person name="Hollister J.D."/>
            <person name="Ossowski S."/>
            <person name="Ottilar R.P."/>
            <person name="Salamov A.A."/>
            <person name="Schneeberger K."/>
            <person name="Spannagl M."/>
            <person name="Wang X."/>
            <person name="Yang L."/>
            <person name="Nasrallah M.E."/>
            <person name="Bergelson J."/>
            <person name="Carrington J.C."/>
            <person name="Gaut B.S."/>
            <person name="Schmutz J."/>
            <person name="Mayer K.F.X."/>
            <person name="Van de Peer Y."/>
            <person name="Grigoriev I.V."/>
            <person name="Nordborg M."/>
            <person name="Weigel D."/>
            <person name="Guo Y.-L."/>
        </authorList>
    </citation>
    <scope>NUCLEOTIDE SEQUENCE [LARGE SCALE GENOMIC DNA]</scope>
    <source>
        <strain evidence="2">cv. MN47</strain>
    </source>
</reference>
<proteinExistence type="predicted"/>
<organism evidence="2">
    <name type="scientific">Arabidopsis lyrata subsp. lyrata</name>
    <name type="common">Lyre-leaved rock-cress</name>
    <dbReference type="NCBI Taxonomy" id="81972"/>
    <lineage>
        <taxon>Eukaryota</taxon>
        <taxon>Viridiplantae</taxon>
        <taxon>Streptophyta</taxon>
        <taxon>Embryophyta</taxon>
        <taxon>Tracheophyta</taxon>
        <taxon>Spermatophyta</taxon>
        <taxon>Magnoliopsida</taxon>
        <taxon>eudicotyledons</taxon>
        <taxon>Gunneridae</taxon>
        <taxon>Pentapetalae</taxon>
        <taxon>rosids</taxon>
        <taxon>malvids</taxon>
        <taxon>Brassicales</taxon>
        <taxon>Brassicaceae</taxon>
        <taxon>Camelineae</taxon>
        <taxon>Arabidopsis</taxon>
    </lineage>
</organism>
<evidence type="ECO:0000313" key="2">
    <source>
        <dbReference type="Proteomes" id="UP000008694"/>
    </source>
</evidence>
<dbReference type="AlphaFoldDB" id="D7MDP4"/>
<protein>
    <submittedName>
        <fullName evidence="1">Expressed protein</fullName>
    </submittedName>
</protein>
<dbReference type="HOGENOM" id="CLU_3016970_0_0_1"/>